<evidence type="ECO:0000313" key="1">
    <source>
        <dbReference type="EnsemblPlants" id="PGSC0003DMT400051532"/>
    </source>
</evidence>
<name>M1BRV4_SOLTU</name>
<organism evidence="1 2">
    <name type="scientific">Solanum tuberosum</name>
    <name type="common">Potato</name>
    <dbReference type="NCBI Taxonomy" id="4113"/>
    <lineage>
        <taxon>Eukaryota</taxon>
        <taxon>Viridiplantae</taxon>
        <taxon>Streptophyta</taxon>
        <taxon>Embryophyta</taxon>
        <taxon>Tracheophyta</taxon>
        <taxon>Spermatophyta</taxon>
        <taxon>Magnoliopsida</taxon>
        <taxon>eudicotyledons</taxon>
        <taxon>Gunneridae</taxon>
        <taxon>Pentapetalae</taxon>
        <taxon>asterids</taxon>
        <taxon>lamiids</taxon>
        <taxon>Solanales</taxon>
        <taxon>Solanaceae</taxon>
        <taxon>Solanoideae</taxon>
        <taxon>Solaneae</taxon>
        <taxon>Solanum</taxon>
    </lineage>
</organism>
<keyword evidence="2" id="KW-1185">Reference proteome</keyword>
<dbReference type="AlphaFoldDB" id="M1BRV4"/>
<dbReference type="PaxDb" id="4113-PGSC0003DMT400051532"/>
<dbReference type="HOGENOM" id="CLU_941376_0_0_1"/>
<proteinExistence type="predicted"/>
<reference evidence="1" key="2">
    <citation type="submission" date="2015-06" db="UniProtKB">
        <authorList>
            <consortium name="EnsemblPlants"/>
        </authorList>
    </citation>
    <scope>IDENTIFICATION</scope>
    <source>
        <strain evidence="1">DM1-3 516 R44</strain>
    </source>
</reference>
<dbReference type="EnsemblPlants" id="PGSC0003DMT400051532">
    <property type="protein sequence ID" value="PGSC0003DMT400051532"/>
    <property type="gene ID" value="PGSC0003DMG400020018"/>
</dbReference>
<sequence length="296" mass="31437">MMFKKENVDILRTQTGSTDEDLTLAAPGLTLVAEIGLSGSDVLKLGGASRENPGISEGFHGLGFTVGELAREAAGFRDAVVADLVPEGEYIDLTGGTVVFVVLDTEVARRVGVAALDVDFDPVTEALVVGVEDRALDLAVGVEDLGGTVGFAEGMVSREVGVADLDDLDAVVVDIDLEVAVDAIALVAAADVDLDAEVEVDLDELNVGLPVGVEGLDPPEEDGLRRIELEVFNPREEASCLDAKLLLEVASRREFVNCIKVGKLQIKIYQNCDTLQVKTARQKASLFALHIFIYSQ</sequence>
<dbReference type="Gramene" id="PGSC0003DMT400051532">
    <property type="protein sequence ID" value="PGSC0003DMT400051532"/>
    <property type="gene ID" value="PGSC0003DMG400020018"/>
</dbReference>
<accession>M1BRV4</accession>
<dbReference type="Proteomes" id="UP000011115">
    <property type="component" value="Unassembled WGS sequence"/>
</dbReference>
<protein>
    <submittedName>
        <fullName evidence="1">ATP binding protein</fullName>
    </submittedName>
</protein>
<reference evidence="2" key="1">
    <citation type="journal article" date="2011" name="Nature">
        <title>Genome sequence and analysis of the tuber crop potato.</title>
        <authorList>
            <consortium name="The Potato Genome Sequencing Consortium"/>
        </authorList>
    </citation>
    <scope>NUCLEOTIDE SEQUENCE [LARGE SCALE GENOMIC DNA]</scope>
    <source>
        <strain evidence="2">cv. DM1-3 516 R44</strain>
    </source>
</reference>
<dbReference type="InParanoid" id="M1BRV4"/>
<dbReference type="eggNOG" id="ENOG502ST1H">
    <property type="taxonomic scope" value="Eukaryota"/>
</dbReference>
<evidence type="ECO:0000313" key="2">
    <source>
        <dbReference type="Proteomes" id="UP000011115"/>
    </source>
</evidence>